<sequence length="954" mass="104290">MMGCQRRARNSTRLTMLCNALVLVSIFSGGWFASVQAEALPISCPTTTAEEKEGMRRLALIVGIGVYKDSRLKQLKGAPLDAQHMYDLLTGAGGYGFPRPNVCLLRDAAATVTNFKTAFDQGLIKRAKPNDVVVVYFAGHGSTRKDTNGDEGDGTDETLVFHDSRTQDVHDLLDDEFNTLLAALHQRTQRITVILDSCNSGTAARADAASLTARFQEPETLPTAVLSGSAASQADGSPTFTPMDLPGLVLLAAAADGTSALESPDGGIFTNALMTVLSAAPKPPLSYTQVSYQVRPLVAARSSQVPYFHGDLSGVVFGNEKRSHPMGLRVSAIKLPNLTLSGPPLPGLGLNAELRVFDGQALGPDTLDPKKAKATLIVENSTGLRATGRIIGKGPNLIPIKEGDLAVLIRPADSFLRLSVRLRSPTQPGGIPLQRATAIQEIVDDDPDTKLMVQLVTDETTPVAFELSVQDNNRIVLRDSENRIRNHYQDGDTEAVLIANNLWQHARQLALKHLTGEGGRVFRDGETLQVSLVPESTGQTSCARKATWDQAKPNEPQNIPLCFRYQIKVTLDAQARVPLLVGGAILSSDGGILSFSNMLHEPLYPGRSRIFSTPFHGLPPLDIEDQIMVFGTHVANPIDWGALTSRVADGARTLRDPASTTSGLGHALGRYLVPGMRGQAEVTVVEDSAWTRTSLPVKVRANANFLESPQDGTQQSEINKREYTIANFDIRPYLPDDKKTALYKVLWQADSLAKYSRMEHDGVSYKQHPWIESTDADNLRKGIDCSRAIWFTFTRAGLAYNKQGNAYVSTVDMVKPQGPMADEFLSCPADPQIGDVLVFRDDTRGDGHTVMVIDPVKRIAWGSHGWDGNVKESKMSDTGVEYQLIKYKKDWTRWDRPTMKQKACWRYRQIAAETMTSRGQPSADALNTSCEESQCLEENLPDETFMQAIQEKKP</sequence>
<dbReference type="InterPro" id="IPR011600">
    <property type="entry name" value="Pept_C14_caspase"/>
</dbReference>
<dbReference type="Gene3D" id="3.90.1720.10">
    <property type="entry name" value="endopeptidase domain like (from Nostoc punctiforme)"/>
    <property type="match status" value="1"/>
</dbReference>
<dbReference type="PANTHER" id="PTHR48104:SF30">
    <property type="entry name" value="METACASPASE-1"/>
    <property type="match status" value="1"/>
</dbReference>
<name>A0A1W1I379_9BACT</name>
<dbReference type="Gene3D" id="3.40.50.1460">
    <property type="match status" value="1"/>
</dbReference>
<feature type="domain" description="Peptidase C14 caspase" evidence="1">
    <location>
        <begin position="56"/>
        <end position="311"/>
    </location>
</feature>
<dbReference type="PANTHER" id="PTHR48104">
    <property type="entry name" value="METACASPASE-4"/>
    <property type="match status" value="1"/>
</dbReference>
<accession>A0A1W1I379</accession>
<dbReference type="STRING" id="1325564.NSJP_1253"/>
<proteinExistence type="predicted"/>
<evidence type="ECO:0000313" key="3">
    <source>
        <dbReference type="Proteomes" id="UP000192042"/>
    </source>
</evidence>
<reference evidence="2 3" key="1">
    <citation type="submission" date="2017-03" db="EMBL/GenBank/DDBJ databases">
        <authorList>
            <person name="Afonso C.L."/>
            <person name="Miller P.J."/>
            <person name="Scott M.A."/>
            <person name="Spackman E."/>
            <person name="Goraichik I."/>
            <person name="Dimitrov K.M."/>
            <person name="Suarez D.L."/>
            <person name="Swayne D.E."/>
        </authorList>
    </citation>
    <scope>NUCLEOTIDE SEQUENCE [LARGE SCALE GENOMIC DNA]</scope>
    <source>
        <strain evidence="2">Genome sequencing of Nitrospira japonica strain NJ11</strain>
    </source>
</reference>
<gene>
    <name evidence="2" type="ORF">NSJP_1253</name>
</gene>
<organism evidence="2 3">
    <name type="scientific">Nitrospira japonica</name>
    <dbReference type="NCBI Taxonomy" id="1325564"/>
    <lineage>
        <taxon>Bacteria</taxon>
        <taxon>Pseudomonadati</taxon>
        <taxon>Nitrospirota</taxon>
        <taxon>Nitrospiria</taxon>
        <taxon>Nitrospirales</taxon>
        <taxon>Nitrospiraceae</taxon>
        <taxon>Nitrospira</taxon>
    </lineage>
</organism>
<dbReference type="SUPFAM" id="SSF52129">
    <property type="entry name" value="Caspase-like"/>
    <property type="match status" value="1"/>
</dbReference>
<dbReference type="KEGG" id="nja:NSJP_1253"/>
<evidence type="ECO:0000313" key="2">
    <source>
        <dbReference type="EMBL" id="SLM47425.1"/>
    </source>
</evidence>
<dbReference type="GO" id="GO:0006508">
    <property type="term" value="P:proteolysis"/>
    <property type="evidence" value="ECO:0007669"/>
    <property type="project" value="InterPro"/>
</dbReference>
<dbReference type="GO" id="GO:0004197">
    <property type="term" value="F:cysteine-type endopeptidase activity"/>
    <property type="evidence" value="ECO:0007669"/>
    <property type="project" value="InterPro"/>
</dbReference>
<protein>
    <submittedName>
        <fullName evidence="2">Peptidase C14 caspase catalytic subunit p20</fullName>
    </submittedName>
</protein>
<dbReference type="Proteomes" id="UP000192042">
    <property type="component" value="Chromosome I"/>
</dbReference>
<dbReference type="OrthoDB" id="1491023at2"/>
<dbReference type="InterPro" id="IPR029030">
    <property type="entry name" value="Caspase-like_dom_sf"/>
</dbReference>
<dbReference type="EMBL" id="LT828648">
    <property type="protein sequence ID" value="SLM47425.1"/>
    <property type="molecule type" value="Genomic_DNA"/>
</dbReference>
<dbReference type="GO" id="GO:0005737">
    <property type="term" value="C:cytoplasm"/>
    <property type="evidence" value="ECO:0007669"/>
    <property type="project" value="TreeGrafter"/>
</dbReference>
<evidence type="ECO:0000259" key="1">
    <source>
        <dbReference type="Pfam" id="PF00656"/>
    </source>
</evidence>
<dbReference type="Pfam" id="PF00656">
    <property type="entry name" value="Peptidase_C14"/>
    <property type="match status" value="1"/>
</dbReference>
<dbReference type="AlphaFoldDB" id="A0A1W1I379"/>
<keyword evidence="3" id="KW-1185">Reference proteome</keyword>
<dbReference type="InterPro" id="IPR050452">
    <property type="entry name" value="Metacaspase"/>
</dbReference>